<evidence type="ECO:0000313" key="1">
    <source>
        <dbReference type="EMBL" id="SEI85046.1"/>
    </source>
</evidence>
<dbReference type="RefSeq" id="WP_218139042.1">
    <property type="nucleotide sequence ID" value="NZ_FNYH01000013.1"/>
</dbReference>
<evidence type="ECO:0000313" key="2">
    <source>
        <dbReference type="Proteomes" id="UP000242999"/>
    </source>
</evidence>
<dbReference type="AlphaFoldDB" id="A0A1H6U0N6"/>
<gene>
    <name evidence="1" type="ORF">SAMN05421831_1137</name>
</gene>
<proteinExistence type="predicted"/>
<keyword evidence="2" id="KW-1185">Reference proteome</keyword>
<sequence>MAPNTHKFNEDSRVKIPAILHLMRLGYQYLSLKGQSWDLDTNIFPELFKTAIGKINPGIEEAEAGRVLEDVKLLLDNEDLGKAFFERLSERSNTKLKAGT</sequence>
<dbReference type="Proteomes" id="UP000242999">
    <property type="component" value="Unassembled WGS sequence"/>
</dbReference>
<reference evidence="2" key="1">
    <citation type="submission" date="2016-10" db="EMBL/GenBank/DDBJ databases">
        <authorList>
            <person name="Varghese N."/>
            <person name="Submissions S."/>
        </authorList>
    </citation>
    <scope>NUCLEOTIDE SEQUENCE [LARGE SCALE GENOMIC DNA]</scope>
    <source>
        <strain evidence="2">DSM 7165</strain>
    </source>
</reference>
<dbReference type="STRING" id="64971.SAMN05421831_1137"/>
<protein>
    <submittedName>
        <fullName evidence="1">Type I restriction enzyme, R subunit</fullName>
    </submittedName>
</protein>
<organism evidence="1 2">
    <name type="scientific">Allopseudospirillum japonicum</name>
    <dbReference type="NCBI Taxonomy" id="64971"/>
    <lineage>
        <taxon>Bacteria</taxon>
        <taxon>Pseudomonadati</taxon>
        <taxon>Pseudomonadota</taxon>
        <taxon>Gammaproteobacteria</taxon>
        <taxon>Oceanospirillales</taxon>
        <taxon>Oceanospirillaceae</taxon>
        <taxon>Allopseudospirillum</taxon>
    </lineage>
</organism>
<name>A0A1H6U0N6_9GAMM</name>
<accession>A0A1H6U0N6</accession>
<dbReference type="EMBL" id="FNYH01000013">
    <property type="protein sequence ID" value="SEI85046.1"/>
    <property type="molecule type" value="Genomic_DNA"/>
</dbReference>